<sequence length="138" mass="16168">MNAKTYNHALLQYRHSQALGEVMNIGLIAYFPTHRQLAFLYPENLNRLRFAYNIIPEKTIRGYFSVFSKRVEEFNANPGLFPKGKIDESFQRFVENEFLPADSSALQFGQYCTSVLYTDDIEHIKAQLYNQYLSVFQH</sequence>
<keyword evidence="2" id="KW-1185">Reference proteome</keyword>
<evidence type="ECO:0000313" key="2">
    <source>
        <dbReference type="Proteomes" id="UP000660862"/>
    </source>
</evidence>
<dbReference type="RefSeq" id="WP_188507890.1">
    <property type="nucleotide sequence ID" value="NZ_BMER01000005.1"/>
</dbReference>
<organism evidence="1 2">
    <name type="scientific">Parapedobacter pyrenivorans</name>
    <dbReference type="NCBI Taxonomy" id="1305674"/>
    <lineage>
        <taxon>Bacteria</taxon>
        <taxon>Pseudomonadati</taxon>
        <taxon>Bacteroidota</taxon>
        <taxon>Sphingobacteriia</taxon>
        <taxon>Sphingobacteriales</taxon>
        <taxon>Sphingobacteriaceae</taxon>
        <taxon>Parapedobacter</taxon>
    </lineage>
</organism>
<dbReference type="Proteomes" id="UP000660862">
    <property type="component" value="Unassembled WGS sequence"/>
</dbReference>
<dbReference type="EMBL" id="BMER01000005">
    <property type="protein sequence ID" value="GGH00205.1"/>
    <property type="molecule type" value="Genomic_DNA"/>
</dbReference>
<protein>
    <recommendedName>
        <fullName evidence="3">DUF3037 domain-containing protein</fullName>
    </recommendedName>
</protein>
<evidence type="ECO:0000313" key="1">
    <source>
        <dbReference type="EMBL" id="GGH00205.1"/>
    </source>
</evidence>
<gene>
    <name evidence="1" type="ORF">GCM10007415_40170</name>
</gene>
<accession>A0A917I0T8</accession>
<evidence type="ECO:0008006" key="3">
    <source>
        <dbReference type="Google" id="ProtNLM"/>
    </source>
</evidence>
<proteinExistence type="predicted"/>
<reference evidence="1" key="1">
    <citation type="journal article" date="2014" name="Int. J. Syst. Evol. Microbiol.">
        <title>Complete genome sequence of Corynebacterium casei LMG S-19264T (=DSM 44701T), isolated from a smear-ripened cheese.</title>
        <authorList>
            <consortium name="US DOE Joint Genome Institute (JGI-PGF)"/>
            <person name="Walter F."/>
            <person name="Albersmeier A."/>
            <person name="Kalinowski J."/>
            <person name="Ruckert C."/>
        </authorList>
    </citation>
    <scope>NUCLEOTIDE SEQUENCE</scope>
    <source>
        <strain evidence="1">CGMCC 1.12195</strain>
    </source>
</reference>
<comment type="caution">
    <text evidence="1">The sequence shown here is derived from an EMBL/GenBank/DDBJ whole genome shotgun (WGS) entry which is preliminary data.</text>
</comment>
<dbReference type="AlphaFoldDB" id="A0A917I0T8"/>
<reference evidence="1" key="2">
    <citation type="submission" date="2020-09" db="EMBL/GenBank/DDBJ databases">
        <authorList>
            <person name="Sun Q."/>
            <person name="Zhou Y."/>
        </authorList>
    </citation>
    <scope>NUCLEOTIDE SEQUENCE</scope>
    <source>
        <strain evidence="1">CGMCC 1.12195</strain>
    </source>
</reference>
<name>A0A917I0T8_9SPHI</name>